<dbReference type="InterPro" id="IPR050091">
    <property type="entry name" value="PKS_NRPS_Biosynth_Enz"/>
</dbReference>
<dbReference type="GO" id="GO:0004312">
    <property type="term" value="F:fatty acid synthase activity"/>
    <property type="evidence" value="ECO:0007669"/>
    <property type="project" value="TreeGrafter"/>
</dbReference>
<comment type="caution">
    <text evidence="2">The sequence shown here is derived from an EMBL/GenBank/DDBJ whole genome shotgun (WGS) entry which is preliminary data.</text>
</comment>
<evidence type="ECO:0000313" key="3">
    <source>
        <dbReference type="Proteomes" id="UP000327044"/>
    </source>
</evidence>
<dbReference type="PANTHER" id="PTHR43775:SF23">
    <property type="entry name" value="FATTY ACID SYNTHASE 3"/>
    <property type="match status" value="1"/>
</dbReference>
<keyword evidence="3" id="KW-1185">Reference proteome</keyword>
<dbReference type="InterPro" id="IPR014030">
    <property type="entry name" value="Ketoacyl_synth_N"/>
</dbReference>
<dbReference type="PANTHER" id="PTHR43775">
    <property type="entry name" value="FATTY ACID SYNTHASE"/>
    <property type="match status" value="1"/>
</dbReference>
<accession>A0A5N4AGG3</accession>
<proteinExistence type="predicted"/>
<reference evidence="2 3" key="1">
    <citation type="journal article" date="2018" name="Elife">
        <title>Firefly genomes illuminate parallel origins of bioluminescence in beetles.</title>
        <authorList>
            <person name="Fallon T.R."/>
            <person name="Lower S.E."/>
            <person name="Chang C.H."/>
            <person name="Bessho-Uehara M."/>
            <person name="Martin G.J."/>
            <person name="Bewick A.J."/>
            <person name="Behringer M."/>
            <person name="Debat H.J."/>
            <person name="Wong I."/>
            <person name="Day J.C."/>
            <person name="Suvorov A."/>
            <person name="Silva C.J."/>
            <person name="Stanger-Hall K.F."/>
            <person name="Hall D.W."/>
            <person name="Schmitz R.J."/>
            <person name="Nelson D.R."/>
            <person name="Lewis S.M."/>
            <person name="Shigenobu S."/>
            <person name="Bybee S.M."/>
            <person name="Larracuente A.M."/>
            <person name="Oba Y."/>
            <person name="Weng J.K."/>
        </authorList>
    </citation>
    <scope>NUCLEOTIDE SEQUENCE [LARGE SCALE GENOMIC DNA]</scope>
    <source>
        <strain evidence="2">1611_PpyrPB1</strain>
        <tissue evidence="2">Whole body</tissue>
    </source>
</reference>
<gene>
    <name evidence="2" type="ORF">PPYR_10454</name>
</gene>
<dbReference type="Proteomes" id="UP000327044">
    <property type="component" value="Unassembled WGS sequence"/>
</dbReference>
<dbReference type="EMBL" id="VVIM01000007">
    <property type="protein sequence ID" value="KAB0796393.1"/>
    <property type="molecule type" value="Genomic_DNA"/>
</dbReference>
<dbReference type="SUPFAM" id="SSF53901">
    <property type="entry name" value="Thiolase-like"/>
    <property type="match status" value="1"/>
</dbReference>
<name>A0A5N4AGG3_PHOPY</name>
<organism evidence="2 3">
    <name type="scientific">Photinus pyralis</name>
    <name type="common">Common eastern firefly</name>
    <name type="synonym">Lampyris pyralis</name>
    <dbReference type="NCBI Taxonomy" id="7054"/>
    <lineage>
        <taxon>Eukaryota</taxon>
        <taxon>Metazoa</taxon>
        <taxon>Ecdysozoa</taxon>
        <taxon>Arthropoda</taxon>
        <taxon>Hexapoda</taxon>
        <taxon>Insecta</taxon>
        <taxon>Pterygota</taxon>
        <taxon>Neoptera</taxon>
        <taxon>Endopterygota</taxon>
        <taxon>Coleoptera</taxon>
        <taxon>Polyphaga</taxon>
        <taxon>Elateriformia</taxon>
        <taxon>Elateroidea</taxon>
        <taxon>Lampyridae</taxon>
        <taxon>Lampyrinae</taxon>
        <taxon>Photinus</taxon>
    </lineage>
</organism>
<protein>
    <recommendedName>
        <fullName evidence="1">Beta-ketoacyl synthase-like N-terminal domain-containing protein</fullName>
    </recommendedName>
</protein>
<dbReference type="GO" id="GO:0006633">
    <property type="term" value="P:fatty acid biosynthetic process"/>
    <property type="evidence" value="ECO:0007669"/>
    <property type="project" value="TreeGrafter"/>
</dbReference>
<dbReference type="InterPro" id="IPR016039">
    <property type="entry name" value="Thiolase-like"/>
</dbReference>
<dbReference type="InParanoid" id="A0A5N4AGG3"/>
<dbReference type="AlphaFoldDB" id="A0A5N4AGG3"/>
<feature type="domain" description="Beta-ketoacyl synthase-like N-terminal" evidence="1">
    <location>
        <begin position="18"/>
        <end position="142"/>
    </location>
</feature>
<dbReference type="Gene3D" id="3.40.47.10">
    <property type="match status" value="1"/>
</dbReference>
<sequence>MVLEKNGGVALAHPLQGEEIVITGMSGRFPESDDIYQYRRNIYNKFDMITSDNRRWLPTNPEIPHRIGKINHLEKLDAGQFDLHYFEANQMDPMIKISLEKAYEAIVDAGYNVNEMNGANCGVFIGCCFSESEEVVLMATNASPNFGVTGICSSNFVNV</sequence>
<dbReference type="Pfam" id="PF00109">
    <property type="entry name" value="ketoacyl-synt"/>
    <property type="match status" value="1"/>
</dbReference>
<evidence type="ECO:0000259" key="1">
    <source>
        <dbReference type="Pfam" id="PF00109"/>
    </source>
</evidence>
<evidence type="ECO:0000313" key="2">
    <source>
        <dbReference type="EMBL" id="KAB0796393.1"/>
    </source>
</evidence>